<organism evidence="6 7">
    <name type="scientific">Mycobacterium aquaticum</name>
    <dbReference type="NCBI Taxonomy" id="1927124"/>
    <lineage>
        <taxon>Bacteria</taxon>
        <taxon>Bacillati</taxon>
        <taxon>Actinomycetota</taxon>
        <taxon>Actinomycetes</taxon>
        <taxon>Mycobacteriales</taxon>
        <taxon>Mycobacteriaceae</taxon>
        <taxon>Mycobacterium</taxon>
    </lineage>
</organism>
<keyword evidence="2 4" id="KW-0560">Oxidoreductase</keyword>
<dbReference type="SUPFAM" id="SSF53720">
    <property type="entry name" value="ALDH-like"/>
    <property type="match status" value="1"/>
</dbReference>
<keyword evidence="7" id="KW-1185">Reference proteome</keyword>
<dbReference type="RefSeq" id="WP_083169292.1">
    <property type="nucleotide sequence ID" value="NZ_MVHF01000050.1"/>
</dbReference>
<dbReference type="STRING" id="1927124.BST13_31940"/>
<dbReference type="GO" id="GO:0016620">
    <property type="term" value="F:oxidoreductase activity, acting on the aldehyde or oxo group of donors, NAD or NADP as acceptor"/>
    <property type="evidence" value="ECO:0007669"/>
    <property type="project" value="InterPro"/>
</dbReference>
<dbReference type="Pfam" id="PF00171">
    <property type="entry name" value="Aldedh"/>
    <property type="match status" value="1"/>
</dbReference>
<evidence type="ECO:0000256" key="4">
    <source>
        <dbReference type="RuleBase" id="RU003345"/>
    </source>
</evidence>
<accession>A0A1X0A9C9</accession>
<sequence>MTAMTTDSTLYIAGDWKPGHRATVDVINPATEELLATVPLAGAADADTAVSAAVAVHESGGWARRSFAERADALDAIADGIESRQAEFDRYYIEDLGGLATFAPMLSTISIAVFRDAARLAREMSDEPEVRTGSGAKVAIRRTPVGPVLAIVPFNGPLLLAAVKVSSALAAGCPVILRADVLTPMVSFLLAEVLTELELPPGLISIFPADVDISRQLVAHPGIAHISFTGSTAVGKEIMRAAAQNMTRLTLELGGKSAAIVLDDIDPTGVSMFYPGCLAQTGQVCTTYSRILVPSSRLEDWTTAFGDYFSSLVIGPPGNAATMIGPLASAAQRDRVERYVALAREEGTVITGGRRPPQFDRGFWYEPTLVAGVLPDARVAQEEVFGPVIVLLPYNDVDQAIQIANGTGYGLAGGVFTGDIARGEQVASRLHAGVTNINNFGATFLEPLGGFGQSGMGREGGVEGIQALMEITQLQYPPA</sequence>
<dbReference type="Gene3D" id="3.40.605.10">
    <property type="entry name" value="Aldehyde Dehydrogenase, Chain A, domain 1"/>
    <property type="match status" value="1"/>
</dbReference>
<feature type="active site" evidence="3">
    <location>
        <position position="252"/>
    </location>
</feature>
<name>A0A1X0A9C9_9MYCO</name>
<dbReference type="InterPro" id="IPR029510">
    <property type="entry name" value="Ald_DH_CS_GLU"/>
</dbReference>
<dbReference type="Gene3D" id="3.40.309.10">
    <property type="entry name" value="Aldehyde Dehydrogenase, Chain A, domain 2"/>
    <property type="match status" value="1"/>
</dbReference>
<evidence type="ECO:0000256" key="2">
    <source>
        <dbReference type="ARBA" id="ARBA00023002"/>
    </source>
</evidence>
<dbReference type="OrthoDB" id="6882680at2"/>
<proteinExistence type="inferred from homology"/>
<dbReference type="PANTHER" id="PTHR42804:SF1">
    <property type="entry name" value="ALDEHYDE DEHYDROGENASE-RELATED"/>
    <property type="match status" value="1"/>
</dbReference>
<comment type="similarity">
    <text evidence="1 4">Belongs to the aldehyde dehydrogenase family.</text>
</comment>
<feature type="domain" description="Aldehyde dehydrogenase" evidence="5">
    <location>
        <begin position="16"/>
        <end position="472"/>
    </location>
</feature>
<protein>
    <submittedName>
        <fullName evidence="6">Aldehyde dehydrogenase</fullName>
    </submittedName>
</protein>
<evidence type="ECO:0000259" key="5">
    <source>
        <dbReference type="Pfam" id="PF00171"/>
    </source>
</evidence>
<evidence type="ECO:0000313" key="6">
    <source>
        <dbReference type="EMBL" id="ORA26276.1"/>
    </source>
</evidence>
<gene>
    <name evidence="6" type="ORF">BST13_31940</name>
</gene>
<dbReference type="Proteomes" id="UP000192448">
    <property type="component" value="Unassembled WGS sequence"/>
</dbReference>
<reference evidence="6 7" key="1">
    <citation type="submission" date="2017-02" db="EMBL/GenBank/DDBJ databases">
        <title>The new phylogeny of genus Mycobacterium.</title>
        <authorList>
            <person name="Tortoli E."/>
            <person name="Trovato A."/>
            <person name="Cirillo D.M."/>
        </authorList>
    </citation>
    <scope>NUCLEOTIDE SEQUENCE [LARGE SCALE GENOMIC DNA]</scope>
    <source>
        <strain evidence="6 7">RW6</strain>
    </source>
</reference>
<dbReference type="InterPro" id="IPR016161">
    <property type="entry name" value="Ald_DH/histidinol_DH"/>
</dbReference>
<dbReference type="InterPro" id="IPR016163">
    <property type="entry name" value="Ald_DH_C"/>
</dbReference>
<evidence type="ECO:0000313" key="7">
    <source>
        <dbReference type="Proteomes" id="UP000192448"/>
    </source>
</evidence>
<dbReference type="InterPro" id="IPR016162">
    <property type="entry name" value="Ald_DH_N"/>
</dbReference>
<dbReference type="InterPro" id="IPR015590">
    <property type="entry name" value="Aldehyde_DH_dom"/>
</dbReference>
<evidence type="ECO:0000256" key="1">
    <source>
        <dbReference type="ARBA" id="ARBA00009986"/>
    </source>
</evidence>
<dbReference type="AlphaFoldDB" id="A0A1X0A9C9"/>
<dbReference type="EMBL" id="MVHF01000050">
    <property type="protein sequence ID" value="ORA26276.1"/>
    <property type="molecule type" value="Genomic_DNA"/>
</dbReference>
<evidence type="ECO:0000256" key="3">
    <source>
        <dbReference type="PROSITE-ProRule" id="PRU10007"/>
    </source>
</evidence>
<comment type="caution">
    <text evidence="6">The sequence shown here is derived from an EMBL/GenBank/DDBJ whole genome shotgun (WGS) entry which is preliminary data.</text>
</comment>
<dbReference type="PANTHER" id="PTHR42804">
    <property type="entry name" value="ALDEHYDE DEHYDROGENASE"/>
    <property type="match status" value="1"/>
</dbReference>
<dbReference type="PROSITE" id="PS00687">
    <property type="entry name" value="ALDEHYDE_DEHYDR_GLU"/>
    <property type="match status" value="1"/>
</dbReference>